<evidence type="ECO:0000313" key="2">
    <source>
        <dbReference type="EMBL" id="MBV6321974.1"/>
    </source>
</evidence>
<evidence type="ECO:0000256" key="1">
    <source>
        <dbReference type="SAM" id="MobiDB-lite"/>
    </source>
</evidence>
<dbReference type="RefSeq" id="WP_217942759.1">
    <property type="nucleotide sequence ID" value="NZ_JAHTGR010000006.1"/>
</dbReference>
<dbReference type="AlphaFoldDB" id="A0AA41H7I2"/>
<accession>A0AA41H7I2</accession>
<reference evidence="2" key="1">
    <citation type="submission" date="2021-07" db="EMBL/GenBank/DDBJ databases">
        <title>Characterization of violacein-producing bacteria and related species.</title>
        <authorList>
            <person name="Wilson H.S."/>
            <person name="De Leon M.E."/>
        </authorList>
    </citation>
    <scope>NUCLEOTIDE SEQUENCE</scope>
    <source>
        <strain evidence="2">HSC-15S17</strain>
    </source>
</reference>
<organism evidence="2 4">
    <name type="scientific">Duganella violaceipulchra</name>
    <dbReference type="NCBI Taxonomy" id="2849652"/>
    <lineage>
        <taxon>Bacteria</taxon>
        <taxon>Pseudomonadati</taxon>
        <taxon>Pseudomonadota</taxon>
        <taxon>Betaproteobacteria</taxon>
        <taxon>Burkholderiales</taxon>
        <taxon>Oxalobacteraceae</taxon>
        <taxon>Telluria group</taxon>
        <taxon>Duganella</taxon>
    </lineage>
</organism>
<feature type="region of interest" description="Disordered" evidence="1">
    <location>
        <begin position="330"/>
        <end position="356"/>
    </location>
</feature>
<dbReference type="EMBL" id="JAHTGR010000006">
    <property type="protein sequence ID" value="MBV6321974.1"/>
    <property type="molecule type" value="Genomic_DNA"/>
</dbReference>
<feature type="compositionally biased region" description="Low complexity" evidence="1">
    <location>
        <begin position="332"/>
        <end position="345"/>
    </location>
</feature>
<dbReference type="Proteomes" id="UP001162889">
    <property type="component" value="Unassembled WGS sequence"/>
</dbReference>
<comment type="caution">
    <text evidence="2">The sequence shown here is derived from an EMBL/GenBank/DDBJ whole genome shotgun (WGS) entry which is preliminary data.</text>
</comment>
<proteinExistence type="predicted"/>
<evidence type="ECO:0000313" key="3">
    <source>
        <dbReference type="EMBL" id="MCP2007029.1"/>
    </source>
</evidence>
<name>A0AA41H7I2_9BURK</name>
<dbReference type="EMBL" id="JALJZU010000001">
    <property type="protein sequence ID" value="MCP2007029.1"/>
    <property type="molecule type" value="Genomic_DNA"/>
</dbReference>
<keyword evidence="5" id="KW-1185">Reference proteome</keyword>
<evidence type="ECO:0000313" key="4">
    <source>
        <dbReference type="Proteomes" id="UP001155901"/>
    </source>
</evidence>
<reference evidence="3" key="2">
    <citation type="submission" date="2022-03" db="EMBL/GenBank/DDBJ databases">
        <title>Genome Encyclopedia of Bacteria and Archaea VI: Functional Genomics of Type Strains.</title>
        <authorList>
            <person name="Whitman W."/>
        </authorList>
    </citation>
    <scope>NUCLEOTIDE SEQUENCE</scope>
    <source>
        <strain evidence="3">HSC-15S17</strain>
    </source>
</reference>
<gene>
    <name evidence="2" type="ORF">KVP70_13580</name>
    <name evidence="3" type="ORF">L1274_000717</name>
</gene>
<protein>
    <submittedName>
        <fullName evidence="2">Uncharacterized protein</fullName>
    </submittedName>
</protein>
<dbReference type="Proteomes" id="UP001155901">
    <property type="component" value="Unassembled WGS sequence"/>
</dbReference>
<evidence type="ECO:0000313" key="5">
    <source>
        <dbReference type="Proteomes" id="UP001162889"/>
    </source>
</evidence>
<sequence length="575" mass="61706">MLDIENLEVHAKAATPGPWYTRQITDDDLYARGLSIHADGAKDPISDEDHAPSSKDANYIAAANPAAVLELIATVRSQAMEVHAVRRAATVATTSPMCERKTDDIMQRDGYAKTGYVMMTDDPAARICVSDMGAVAWFTRDEWNWLMHNRDHVEFAWPKPVGVPAVPAAAVVTVDMSALDKTYYAGDLSPEIVVVILHDAKAHTAQVVATAVQQAYANGITAGRNLEVADRAAAPQQHAQAAPSFDTIEDAFPKGGKVHDDGQITVNAAWLHQFARNLAGIKEQAKAALIAIEDPIIVPRGLIGAACSSIDRKRDAPKVLAELRRYTMGDLSSRQQPASAPSAPAIGHRSDGSKSGDDYHIEQFAKAMSEKMLSSRAKGRSGWDDPEQCSIENLAAMLCQHVMKGDPVDIANFCMMLHQRDPEGEDAYAAITQASLELLAAVSAAQVAAEDAEPTALEQKLTERINWTVTQWAEHVGARENDRGEITFGTIMALRAMMIQFQSVTQFAFEKRIALYPSPAQPAPGADAAQGDSELVQALRRIALNVSGDTPAQVIAGEALDALKSSQGKTGGGAA</sequence>